<sequence>MTLRKLLPDKFTLALVCTVAFASLFPCRGSAATVFNGLTDAAIALLFFLHGAKLSRDAVLAGATNWKLHAAVFGSTFVLFPLLGIALHPVLGHFVNPWLYLGILFLCTLPSTVQSSIAFTSMAKGNVPAAVCSASASSLLGIFITPALVSLIIGNHASGGSALATIGAIVLQLFVPFVAGQLMRPLIGRWIDTRKELLRFVDQGSIVLIVYVAFSEAVNEGIWHQLSAGSLLGIIVVNAILLAIALLLTTYGSKWLGFCDEDRITIVFCGSKKSMASGISMAKILFGTHAGLIVLPIMLFHQIQLMTCSVLAQRWGSQTNAESLKAGSPRGVTHAKATSAVQ</sequence>
<protein>
    <submittedName>
        <fullName evidence="3">Sodium/bile acid cotransporter 7</fullName>
    </submittedName>
</protein>
<evidence type="ECO:0000313" key="4">
    <source>
        <dbReference type="Proteomes" id="UP000295509"/>
    </source>
</evidence>
<dbReference type="GO" id="GO:0005886">
    <property type="term" value="C:plasma membrane"/>
    <property type="evidence" value="ECO:0007669"/>
    <property type="project" value="TreeGrafter"/>
</dbReference>
<evidence type="ECO:0000256" key="2">
    <source>
        <dbReference type="SAM" id="Phobius"/>
    </source>
</evidence>
<dbReference type="AlphaFoldDB" id="A0A4R8L878"/>
<gene>
    <name evidence="3" type="ORF">BX592_12989</name>
</gene>
<dbReference type="Pfam" id="PF13593">
    <property type="entry name" value="SBF_like"/>
    <property type="match status" value="1"/>
</dbReference>
<evidence type="ECO:0000256" key="1">
    <source>
        <dbReference type="SAM" id="MobiDB-lite"/>
    </source>
</evidence>
<comment type="caution">
    <text evidence="3">The sequence shown here is derived from an EMBL/GenBank/DDBJ whole genome shotgun (WGS) entry which is preliminary data.</text>
</comment>
<feature type="transmembrane region" description="Helical" evidence="2">
    <location>
        <begin position="281"/>
        <end position="300"/>
    </location>
</feature>
<accession>A0A4R8L878</accession>
<dbReference type="EMBL" id="SORE01000029">
    <property type="protein sequence ID" value="TDY38972.1"/>
    <property type="molecule type" value="Genomic_DNA"/>
</dbReference>
<dbReference type="PIRSF" id="PIRSF026166">
    <property type="entry name" value="UCP026166"/>
    <property type="match status" value="1"/>
</dbReference>
<evidence type="ECO:0000313" key="3">
    <source>
        <dbReference type="EMBL" id="TDY38972.1"/>
    </source>
</evidence>
<reference evidence="3 4" key="1">
    <citation type="submission" date="2019-03" db="EMBL/GenBank/DDBJ databases">
        <title>Genomic Encyclopedia of Type Strains, Phase III (KMG-III): the genomes of soil and plant-associated and newly described type strains.</title>
        <authorList>
            <person name="Whitman W."/>
        </authorList>
    </citation>
    <scope>NUCLEOTIDE SEQUENCE [LARGE SCALE GENOMIC DNA]</scope>
    <source>
        <strain evidence="3 4">LMG 29544</strain>
    </source>
</reference>
<name>A0A4R8L878_9BURK</name>
<feature type="transmembrane region" description="Helical" evidence="2">
    <location>
        <begin position="97"/>
        <end position="119"/>
    </location>
</feature>
<dbReference type="PANTHER" id="PTHR18640">
    <property type="entry name" value="SOLUTE CARRIER FAMILY 10 MEMBER 7"/>
    <property type="match status" value="1"/>
</dbReference>
<feature type="transmembrane region" description="Helical" evidence="2">
    <location>
        <begin position="71"/>
        <end position="91"/>
    </location>
</feature>
<dbReference type="RefSeq" id="WP_134196667.1">
    <property type="nucleotide sequence ID" value="NZ_JBHLUW010000019.1"/>
</dbReference>
<keyword evidence="2" id="KW-0812">Transmembrane</keyword>
<keyword evidence="2" id="KW-1133">Transmembrane helix</keyword>
<keyword evidence="2" id="KW-0472">Membrane</keyword>
<feature type="transmembrane region" description="Helical" evidence="2">
    <location>
        <begin position="131"/>
        <end position="153"/>
    </location>
</feature>
<dbReference type="OrthoDB" id="9792271at2"/>
<dbReference type="InterPro" id="IPR016833">
    <property type="entry name" value="Put_Na-Bile_cotransptr"/>
</dbReference>
<feature type="region of interest" description="Disordered" evidence="1">
    <location>
        <begin position="322"/>
        <end position="342"/>
    </location>
</feature>
<dbReference type="InterPro" id="IPR038770">
    <property type="entry name" value="Na+/solute_symporter_sf"/>
</dbReference>
<feature type="transmembrane region" description="Helical" evidence="2">
    <location>
        <begin position="159"/>
        <end position="177"/>
    </location>
</feature>
<dbReference type="PANTHER" id="PTHR18640:SF5">
    <property type="entry name" value="SODIUM_BILE ACID COTRANSPORTER 7"/>
    <property type="match status" value="1"/>
</dbReference>
<dbReference type="Gene3D" id="1.20.1530.20">
    <property type="match status" value="1"/>
</dbReference>
<organism evidence="3 4">
    <name type="scientific">Paraburkholderia rhizosphaerae</name>
    <dbReference type="NCBI Taxonomy" id="480658"/>
    <lineage>
        <taxon>Bacteria</taxon>
        <taxon>Pseudomonadati</taxon>
        <taxon>Pseudomonadota</taxon>
        <taxon>Betaproteobacteria</taxon>
        <taxon>Burkholderiales</taxon>
        <taxon>Burkholderiaceae</taxon>
        <taxon>Paraburkholderia</taxon>
    </lineage>
</organism>
<dbReference type="Proteomes" id="UP000295509">
    <property type="component" value="Unassembled WGS sequence"/>
</dbReference>
<feature type="transmembrane region" description="Helical" evidence="2">
    <location>
        <begin position="197"/>
        <end position="214"/>
    </location>
</feature>
<keyword evidence="4" id="KW-1185">Reference proteome</keyword>
<feature type="transmembrane region" description="Helical" evidence="2">
    <location>
        <begin position="226"/>
        <end position="248"/>
    </location>
</feature>
<proteinExistence type="predicted"/>